<dbReference type="InterPro" id="IPR039859">
    <property type="entry name" value="PFA4/ZDH16/20/ERF2-like"/>
</dbReference>
<dbReference type="STRING" id="109895.A0A507EB26"/>
<keyword evidence="8 10" id="KW-0012">Acyltransferase</keyword>
<feature type="transmembrane region" description="Helical" evidence="10">
    <location>
        <begin position="12"/>
        <end position="33"/>
    </location>
</feature>
<dbReference type="GO" id="GO:0019706">
    <property type="term" value="F:protein-cysteine S-palmitoyltransferase activity"/>
    <property type="evidence" value="ECO:0007669"/>
    <property type="project" value="UniProtKB-EC"/>
</dbReference>
<dbReference type="EC" id="2.3.1.225" evidence="10"/>
<feature type="domain" description="Palmitoyltransferase DHHC" evidence="11">
    <location>
        <begin position="159"/>
        <end position="281"/>
    </location>
</feature>
<dbReference type="PROSITE" id="PS50216">
    <property type="entry name" value="DHHC"/>
    <property type="match status" value="1"/>
</dbReference>
<evidence type="ECO:0000313" key="13">
    <source>
        <dbReference type="Proteomes" id="UP000318582"/>
    </source>
</evidence>
<evidence type="ECO:0000259" key="11">
    <source>
        <dbReference type="Pfam" id="PF01529"/>
    </source>
</evidence>
<evidence type="ECO:0000256" key="5">
    <source>
        <dbReference type="ARBA" id="ARBA00023136"/>
    </source>
</evidence>
<sequence length="349" mass="39790">MYRLIGCTRRRCIKAVGSIPVGLVIALVGWSYWAYVFHFCTGVIFAASAVQAVAYLMMYHFLLIMFAWSYFLVVNTSPGHPIQMDTTEFVGAESIVDIQLSENFRRDSGPPPLAPLYGNEALEPLTLHDNDRGYEDVAIRCNEGPGDSLRPLEVKRDGGRRFCSKCNNWKPDRTHHCSVCAVCVLKLDHHCPWVNNCVGFANYKYFYLFLVYCFLYCIFVFMTLAASISNYEDFFMGIGVMGFQATFIFVISGVFALCLLVFIFVHTQLVLSNKSTIESMEGARRILLPDNTVRMAHTANLYDMGMRQNLLQVFGHRWELWFVPVPSSIGDGHNFPFNRDAYRKMVNEN</sequence>
<protein>
    <recommendedName>
        <fullName evidence="10">Palmitoyltransferase</fullName>
        <ecNumber evidence="10">2.3.1.225</ecNumber>
    </recommendedName>
</protein>
<evidence type="ECO:0000256" key="4">
    <source>
        <dbReference type="ARBA" id="ARBA00022989"/>
    </source>
</evidence>
<keyword evidence="13" id="KW-1185">Reference proteome</keyword>
<evidence type="ECO:0000256" key="7">
    <source>
        <dbReference type="ARBA" id="ARBA00023288"/>
    </source>
</evidence>
<comment type="subcellular location">
    <subcellularLocation>
        <location evidence="1">Membrane</location>
        <topology evidence="1">Multi-pass membrane protein</topology>
    </subcellularLocation>
</comment>
<keyword evidence="7" id="KW-0449">Lipoprotein</keyword>
<feature type="transmembrane region" description="Helical" evidence="10">
    <location>
        <begin position="234"/>
        <end position="265"/>
    </location>
</feature>
<dbReference type="Proteomes" id="UP000318582">
    <property type="component" value="Unassembled WGS sequence"/>
</dbReference>
<dbReference type="PANTHER" id="PTHR12246">
    <property type="entry name" value="PALMITOYLTRANSFERASE ZDHHC16"/>
    <property type="match status" value="1"/>
</dbReference>
<keyword evidence="6" id="KW-0564">Palmitate</keyword>
<feature type="transmembrane region" description="Helical" evidence="10">
    <location>
        <begin position="53"/>
        <end position="74"/>
    </location>
</feature>
<comment type="similarity">
    <text evidence="10">Belongs to the DHHC palmitoyltransferase family.</text>
</comment>
<gene>
    <name evidence="12" type="ORF">PhCBS80983_g01835</name>
</gene>
<organism evidence="12 13">
    <name type="scientific">Powellomyces hirtus</name>
    <dbReference type="NCBI Taxonomy" id="109895"/>
    <lineage>
        <taxon>Eukaryota</taxon>
        <taxon>Fungi</taxon>
        <taxon>Fungi incertae sedis</taxon>
        <taxon>Chytridiomycota</taxon>
        <taxon>Chytridiomycota incertae sedis</taxon>
        <taxon>Chytridiomycetes</taxon>
        <taxon>Spizellomycetales</taxon>
        <taxon>Powellomycetaceae</taxon>
        <taxon>Powellomyces</taxon>
    </lineage>
</organism>
<evidence type="ECO:0000256" key="10">
    <source>
        <dbReference type="RuleBase" id="RU079119"/>
    </source>
</evidence>
<comment type="catalytic activity">
    <reaction evidence="9 10">
        <text>L-cysteinyl-[protein] + hexadecanoyl-CoA = S-hexadecanoyl-L-cysteinyl-[protein] + CoA</text>
        <dbReference type="Rhea" id="RHEA:36683"/>
        <dbReference type="Rhea" id="RHEA-COMP:10131"/>
        <dbReference type="Rhea" id="RHEA-COMP:11032"/>
        <dbReference type="ChEBI" id="CHEBI:29950"/>
        <dbReference type="ChEBI" id="CHEBI:57287"/>
        <dbReference type="ChEBI" id="CHEBI:57379"/>
        <dbReference type="ChEBI" id="CHEBI:74151"/>
        <dbReference type="EC" id="2.3.1.225"/>
    </reaction>
</comment>
<reference evidence="12 13" key="1">
    <citation type="journal article" date="2019" name="Sci. Rep.">
        <title>Comparative genomics of chytrid fungi reveal insights into the obligate biotrophic and pathogenic lifestyle of Synchytrium endobioticum.</title>
        <authorList>
            <person name="van de Vossenberg B.T.L.H."/>
            <person name="Warris S."/>
            <person name="Nguyen H.D.T."/>
            <person name="van Gent-Pelzer M.P.E."/>
            <person name="Joly D.L."/>
            <person name="van de Geest H.C."/>
            <person name="Bonants P.J.M."/>
            <person name="Smith D.S."/>
            <person name="Levesque C.A."/>
            <person name="van der Lee T.A.J."/>
        </authorList>
    </citation>
    <scope>NUCLEOTIDE SEQUENCE [LARGE SCALE GENOMIC DNA]</scope>
    <source>
        <strain evidence="12 13">CBS 809.83</strain>
    </source>
</reference>
<dbReference type="EMBL" id="QEAQ01000015">
    <property type="protein sequence ID" value="TPX60398.1"/>
    <property type="molecule type" value="Genomic_DNA"/>
</dbReference>
<accession>A0A507EB26</accession>
<evidence type="ECO:0000256" key="6">
    <source>
        <dbReference type="ARBA" id="ARBA00023139"/>
    </source>
</evidence>
<dbReference type="AlphaFoldDB" id="A0A507EB26"/>
<comment type="caution">
    <text evidence="12">The sequence shown here is derived from an EMBL/GenBank/DDBJ whole genome shotgun (WGS) entry which is preliminary data.</text>
</comment>
<comment type="domain">
    <text evidence="10">The DHHC domain is required for palmitoyltransferase activity.</text>
</comment>
<proteinExistence type="inferred from homology"/>
<name>A0A507EB26_9FUNG</name>
<dbReference type="Pfam" id="PF01529">
    <property type="entry name" value="DHHC"/>
    <property type="match status" value="1"/>
</dbReference>
<evidence type="ECO:0000256" key="9">
    <source>
        <dbReference type="ARBA" id="ARBA00048048"/>
    </source>
</evidence>
<evidence type="ECO:0000313" key="12">
    <source>
        <dbReference type="EMBL" id="TPX60398.1"/>
    </source>
</evidence>
<evidence type="ECO:0000256" key="8">
    <source>
        <dbReference type="ARBA" id="ARBA00023315"/>
    </source>
</evidence>
<evidence type="ECO:0000256" key="3">
    <source>
        <dbReference type="ARBA" id="ARBA00022692"/>
    </source>
</evidence>
<keyword evidence="3 10" id="KW-0812">Transmembrane</keyword>
<dbReference type="InterPro" id="IPR001594">
    <property type="entry name" value="Palmitoyltrfase_DHHC"/>
</dbReference>
<dbReference type="GO" id="GO:0016020">
    <property type="term" value="C:membrane"/>
    <property type="evidence" value="ECO:0007669"/>
    <property type="project" value="UniProtKB-SubCell"/>
</dbReference>
<feature type="transmembrane region" description="Helical" evidence="10">
    <location>
        <begin position="205"/>
        <end position="228"/>
    </location>
</feature>
<keyword evidence="4 10" id="KW-1133">Transmembrane helix</keyword>
<keyword evidence="5 10" id="KW-0472">Membrane</keyword>
<evidence type="ECO:0000256" key="2">
    <source>
        <dbReference type="ARBA" id="ARBA00022679"/>
    </source>
</evidence>
<keyword evidence="2 10" id="KW-0808">Transferase</keyword>
<evidence type="ECO:0000256" key="1">
    <source>
        <dbReference type="ARBA" id="ARBA00004141"/>
    </source>
</evidence>